<organism evidence="1 2">
    <name type="scientific">Exocentrus adspersus</name>
    <dbReference type="NCBI Taxonomy" id="1586481"/>
    <lineage>
        <taxon>Eukaryota</taxon>
        <taxon>Metazoa</taxon>
        <taxon>Ecdysozoa</taxon>
        <taxon>Arthropoda</taxon>
        <taxon>Hexapoda</taxon>
        <taxon>Insecta</taxon>
        <taxon>Pterygota</taxon>
        <taxon>Neoptera</taxon>
        <taxon>Endopterygota</taxon>
        <taxon>Coleoptera</taxon>
        <taxon>Polyphaga</taxon>
        <taxon>Cucujiformia</taxon>
        <taxon>Chrysomeloidea</taxon>
        <taxon>Cerambycidae</taxon>
        <taxon>Lamiinae</taxon>
        <taxon>Acanthocinini</taxon>
        <taxon>Exocentrus</taxon>
    </lineage>
</organism>
<gene>
    <name evidence="1" type="ORF">NQ315_003787</name>
</gene>
<keyword evidence="2" id="KW-1185">Reference proteome</keyword>
<dbReference type="EMBL" id="JANEYG010000320">
    <property type="protein sequence ID" value="KAJ8910309.1"/>
    <property type="molecule type" value="Genomic_DNA"/>
</dbReference>
<evidence type="ECO:0000313" key="2">
    <source>
        <dbReference type="Proteomes" id="UP001159042"/>
    </source>
</evidence>
<dbReference type="AlphaFoldDB" id="A0AAV8V834"/>
<name>A0AAV8V834_9CUCU</name>
<sequence length="67" mass="8096">MFFLENKFKEFYADSFTSFKFCDEHNCLQLIIDKAIRLTIYKYLKEHKTTKNFTSGHTKNMKKFKAS</sequence>
<dbReference type="Proteomes" id="UP001159042">
    <property type="component" value="Unassembled WGS sequence"/>
</dbReference>
<evidence type="ECO:0000313" key="1">
    <source>
        <dbReference type="EMBL" id="KAJ8910309.1"/>
    </source>
</evidence>
<reference evidence="1 2" key="1">
    <citation type="journal article" date="2023" name="Insect Mol. Biol.">
        <title>Genome sequencing provides insights into the evolution of gene families encoding plant cell wall-degrading enzymes in longhorned beetles.</title>
        <authorList>
            <person name="Shin N.R."/>
            <person name="Okamura Y."/>
            <person name="Kirsch R."/>
            <person name="Pauchet Y."/>
        </authorList>
    </citation>
    <scope>NUCLEOTIDE SEQUENCE [LARGE SCALE GENOMIC DNA]</scope>
    <source>
        <strain evidence="1">EAD_L_NR</strain>
    </source>
</reference>
<comment type="caution">
    <text evidence="1">The sequence shown here is derived from an EMBL/GenBank/DDBJ whole genome shotgun (WGS) entry which is preliminary data.</text>
</comment>
<proteinExistence type="predicted"/>
<protein>
    <submittedName>
        <fullName evidence="1">Uncharacterized protein</fullName>
    </submittedName>
</protein>
<accession>A0AAV8V834</accession>